<reference evidence="2" key="1">
    <citation type="submission" date="2021-03" db="EMBL/GenBank/DDBJ databases">
        <title>Draft genome sequence of rust myrtle Austropuccinia psidii MF-1, a brazilian biotype.</title>
        <authorList>
            <person name="Quecine M.C."/>
            <person name="Pachon D.M.R."/>
            <person name="Bonatelli M.L."/>
            <person name="Correr F.H."/>
            <person name="Franceschini L.M."/>
            <person name="Leite T.F."/>
            <person name="Margarido G.R.A."/>
            <person name="Almeida C.A."/>
            <person name="Ferrarezi J.A."/>
            <person name="Labate C.A."/>
        </authorList>
    </citation>
    <scope>NUCLEOTIDE SEQUENCE</scope>
    <source>
        <strain evidence="2">MF-1</strain>
    </source>
</reference>
<evidence type="ECO:0000313" key="2">
    <source>
        <dbReference type="EMBL" id="MBW0587354.1"/>
    </source>
</evidence>
<accession>A0A9Q3KUL3</accession>
<feature type="region of interest" description="Disordered" evidence="1">
    <location>
        <begin position="1"/>
        <end position="61"/>
    </location>
</feature>
<proteinExistence type="predicted"/>
<dbReference type="EMBL" id="AVOT02126805">
    <property type="protein sequence ID" value="MBW0587354.1"/>
    <property type="molecule type" value="Genomic_DNA"/>
</dbReference>
<keyword evidence="3" id="KW-1185">Reference proteome</keyword>
<protein>
    <submittedName>
        <fullName evidence="2">Uncharacterized protein</fullName>
    </submittedName>
</protein>
<feature type="compositionally biased region" description="Basic and acidic residues" evidence="1">
    <location>
        <begin position="1"/>
        <end position="21"/>
    </location>
</feature>
<feature type="compositionally biased region" description="Basic residues" evidence="1">
    <location>
        <begin position="42"/>
        <end position="52"/>
    </location>
</feature>
<comment type="caution">
    <text evidence="2">The sequence shown here is derived from an EMBL/GenBank/DDBJ whole genome shotgun (WGS) entry which is preliminary data.</text>
</comment>
<name>A0A9Q3KUL3_9BASI</name>
<dbReference type="Proteomes" id="UP000765509">
    <property type="component" value="Unassembled WGS sequence"/>
</dbReference>
<organism evidence="2 3">
    <name type="scientific">Austropuccinia psidii MF-1</name>
    <dbReference type="NCBI Taxonomy" id="1389203"/>
    <lineage>
        <taxon>Eukaryota</taxon>
        <taxon>Fungi</taxon>
        <taxon>Dikarya</taxon>
        <taxon>Basidiomycota</taxon>
        <taxon>Pucciniomycotina</taxon>
        <taxon>Pucciniomycetes</taxon>
        <taxon>Pucciniales</taxon>
        <taxon>Sphaerophragmiaceae</taxon>
        <taxon>Austropuccinia</taxon>
    </lineage>
</organism>
<dbReference type="AlphaFoldDB" id="A0A9Q3KUL3"/>
<sequence length="91" mass="10460">MESIYGKEKHDAFNSRMKEKTPSPPKKVPRTAPVARSSNSNVKKKQKAQSKGKGKEPATKTYIQGYRIQNIQQDAMKDVFQMDRTMMELQK</sequence>
<evidence type="ECO:0000256" key="1">
    <source>
        <dbReference type="SAM" id="MobiDB-lite"/>
    </source>
</evidence>
<gene>
    <name evidence="2" type="ORF">O181_127069</name>
</gene>
<evidence type="ECO:0000313" key="3">
    <source>
        <dbReference type="Proteomes" id="UP000765509"/>
    </source>
</evidence>